<evidence type="ECO:0000313" key="2">
    <source>
        <dbReference type="EMBL" id="PBA25264.1"/>
    </source>
</evidence>
<dbReference type="InterPro" id="IPR007138">
    <property type="entry name" value="ABM_dom"/>
</dbReference>
<name>A0A2A2ZFM4_MYCAV</name>
<dbReference type="InterPro" id="IPR011008">
    <property type="entry name" value="Dimeric_a/b-barrel"/>
</dbReference>
<keyword evidence="2" id="KW-0560">Oxidoreductase</keyword>
<proteinExistence type="predicted"/>
<accession>A0A2A2ZFM4</accession>
<organism evidence="2 3">
    <name type="scientific">Mycobacterium avium</name>
    <dbReference type="NCBI Taxonomy" id="1764"/>
    <lineage>
        <taxon>Bacteria</taxon>
        <taxon>Bacillati</taxon>
        <taxon>Actinomycetota</taxon>
        <taxon>Actinomycetes</taxon>
        <taxon>Mycobacteriales</taxon>
        <taxon>Mycobacteriaceae</taxon>
        <taxon>Mycobacterium</taxon>
        <taxon>Mycobacterium avium complex (MAC)</taxon>
    </lineage>
</organism>
<keyword evidence="2" id="KW-0503">Monooxygenase</keyword>
<dbReference type="AlphaFoldDB" id="A0A2A2ZFM4"/>
<gene>
    <name evidence="2" type="ORF">CKJ66_19430</name>
</gene>
<sequence length="75" mass="8181">MRAVAVPSRAEPGNLLYTVSRGEDGLTFYLHDRWASIAAVAEHEQSAHFRSSIKEFGALIDPGSAVIDVLKIIDN</sequence>
<comment type="caution">
    <text evidence="2">The sequence shown here is derived from an EMBL/GenBank/DDBJ whole genome shotgun (WGS) entry which is preliminary data.</text>
</comment>
<protein>
    <submittedName>
        <fullName evidence="2">Antibiotic biosynthesis monooxygenase</fullName>
    </submittedName>
</protein>
<dbReference type="Gene3D" id="3.30.70.100">
    <property type="match status" value="1"/>
</dbReference>
<dbReference type="GO" id="GO:0004497">
    <property type="term" value="F:monooxygenase activity"/>
    <property type="evidence" value="ECO:0007669"/>
    <property type="project" value="UniProtKB-KW"/>
</dbReference>
<dbReference type="Pfam" id="PF03992">
    <property type="entry name" value="ABM"/>
    <property type="match status" value="1"/>
</dbReference>
<dbReference type="Proteomes" id="UP000217768">
    <property type="component" value="Unassembled WGS sequence"/>
</dbReference>
<dbReference type="EMBL" id="NSFD01000047">
    <property type="protein sequence ID" value="PBA25264.1"/>
    <property type="molecule type" value="Genomic_DNA"/>
</dbReference>
<dbReference type="PROSITE" id="PS51725">
    <property type="entry name" value="ABM"/>
    <property type="match status" value="1"/>
</dbReference>
<dbReference type="SUPFAM" id="SSF54909">
    <property type="entry name" value="Dimeric alpha+beta barrel"/>
    <property type="match status" value="1"/>
</dbReference>
<evidence type="ECO:0000313" key="3">
    <source>
        <dbReference type="Proteomes" id="UP000217768"/>
    </source>
</evidence>
<evidence type="ECO:0000259" key="1">
    <source>
        <dbReference type="PROSITE" id="PS51725"/>
    </source>
</evidence>
<feature type="domain" description="ABM" evidence="1">
    <location>
        <begin position="1"/>
        <end position="70"/>
    </location>
</feature>
<reference evidence="2 3" key="1">
    <citation type="submission" date="2017-08" db="EMBL/GenBank/DDBJ databases">
        <title>Phylogenetic analysis of Mycobacterium avium complex whole genomes.</title>
        <authorList>
            <person name="Caverly L.J."/>
            <person name="Spilker T."/>
            <person name="Lipuma J."/>
        </authorList>
    </citation>
    <scope>NUCLEOTIDE SEQUENCE [LARGE SCALE GENOMIC DNA]</scope>
    <source>
        <strain evidence="2 3">FLAC0165</strain>
    </source>
</reference>